<name>G1QEM0_MYOLU</name>
<dbReference type="InterPro" id="IPR004364">
    <property type="entry name" value="Aa-tRNA-synt_II"/>
</dbReference>
<dbReference type="AlphaFoldDB" id="G1QEM0"/>
<dbReference type="GO" id="GO:0003877">
    <property type="term" value="F:ATP:ADP adenylyltransferase activity"/>
    <property type="evidence" value="ECO:0007669"/>
    <property type="project" value="TreeGrafter"/>
</dbReference>
<dbReference type="eggNOG" id="KOG1885">
    <property type="taxonomic scope" value="Eukaryota"/>
</dbReference>
<dbReference type="Proteomes" id="UP000001074">
    <property type="component" value="Unassembled WGS sequence"/>
</dbReference>
<dbReference type="GO" id="GO:0005829">
    <property type="term" value="C:cytosol"/>
    <property type="evidence" value="ECO:0007669"/>
    <property type="project" value="TreeGrafter"/>
</dbReference>
<dbReference type="GO" id="GO:0005634">
    <property type="term" value="C:nucleus"/>
    <property type="evidence" value="ECO:0007669"/>
    <property type="project" value="TreeGrafter"/>
</dbReference>
<reference evidence="6" key="2">
    <citation type="submission" date="2025-08" db="UniProtKB">
        <authorList>
            <consortium name="Ensembl"/>
        </authorList>
    </citation>
    <scope>IDENTIFICATION</scope>
</reference>
<dbReference type="STRING" id="59463.ENSMLUP00000022153"/>
<proteinExistence type="predicted"/>
<sequence length="407" mass="47323">LEKWLRPEVHVDGGELKLSKNELKRQLKAEKKVAEKEAQQKLNEKQANAAATNHITDNDVAVSEENLDPNQHCKIYRQAFYQMLPHLHFGLKDKETPYVSQGYLNLILNDFVRQNLSYAPRSSYIYEVSKNVNFLDELEFLEIEALMMNIIPEGAVSKPFITYHDELDLNVYIRIAPELYHKMLVVDDIDQVYEIGCQFWNDGLNMTPNPEFSTCDLYLAYEYHNLVEIMEKMISRMVKLTETNLSKTKETKMLDIHVTKAVECPLPWTTARLFDKLGEFLEVTCTDPAFICAHPQIMSPLSKWHRSKYSLTEHFLFVTKKEISNDPMRQRQLFEEMFIDENFCTSLEYRLPPTDGWGMGIDRITMVLKDSNNVKEVLLFPVMKFEDRKENVGIADILSTLSVSLSL</sequence>
<dbReference type="GO" id="GO:0000049">
    <property type="term" value="F:tRNA binding"/>
    <property type="evidence" value="ECO:0007669"/>
    <property type="project" value="TreeGrafter"/>
</dbReference>
<keyword evidence="3" id="KW-0067">ATP-binding</keyword>
<evidence type="ECO:0000256" key="4">
    <source>
        <dbReference type="SAM" id="Coils"/>
    </source>
</evidence>
<dbReference type="GO" id="GO:0002276">
    <property type="term" value="P:basophil activation involved in immune response"/>
    <property type="evidence" value="ECO:0007669"/>
    <property type="project" value="TreeGrafter"/>
</dbReference>
<keyword evidence="2" id="KW-0547">Nucleotide-binding</keyword>
<dbReference type="HOGENOM" id="CLU_008255_3_0_1"/>
<dbReference type="PANTHER" id="PTHR42918">
    <property type="entry name" value="LYSYL-TRNA SYNTHETASE"/>
    <property type="match status" value="1"/>
</dbReference>
<dbReference type="InterPro" id="IPR045864">
    <property type="entry name" value="aa-tRNA-synth_II/BPL/LPL"/>
</dbReference>
<dbReference type="GO" id="GO:0005615">
    <property type="term" value="C:extracellular space"/>
    <property type="evidence" value="ECO:0007669"/>
    <property type="project" value="TreeGrafter"/>
</dbReference>
<dbReference type="EMBL" id="AAPE02016136">
    <property type="status" value="NOT_ANNOTATED_CDS"/>
    <property type="molecule type" value="Genomic_DNA"/>
</dbReference>
<evidence type="ECO:0000313" key="7">
    <source>
        <dbReference type="Proteomes" id="UP000001074"/>
    </source>
</evidence>
<dbReference type="InterPro" id="IPR018149">
    <property type="entry name" value="Lys-tRNA-synth_II_C"/>
</dbReference>
<dbReference type="GO" id="GO:0015966">
    <property type="term" value="P:diadenosine tetraphosphate biosynthetic process"/>
    <property type="evidence" value="ECO:0007669"/>
    <property type="project" value="TreeGrafter"/>
</dbReference>
<dbReference type="PANTHER" id="PTHR42918:SF9">
    <property type="entry name" value="LYSINE--TRNA LIGASE"/>
    <property type="match status" value="1"/>
</dbReference>
<dbReference type="PRINTS" id="PR00982">
    <property type="entry name" value="TRNASYNTHLYS"/>
</dbReference>
<dbReference type="GeneTree" id="ENSGT01030000234618"/>
<dbReference type="GO" id="GO:0006430">
    <property type="term" value="P:lysyl-tRNA aminoacylation"/>
    <property type="evidence" value="ECO:0007669"/>
    <property type="project" value="InterPro"/>
</dbReference>
<feature type="domain" description="Aminoacyl-transfer RNA synthetases class-II family profile" evidence="5">
    <location>
        <begin position="133"/>
        <end position="381"/>
    </location>
</feature>
<reference evidence="6" key="3">
    <citation type="submission" date="2025-09" db="UniProtKB">
        <authorList>
            <consortium name="Ensembl"/>
        </authorList>
    </citation>
    <scope>IDENTIFICATION</scope>
</reference>
<dbReference type="GO" id="GO:0017101">
    <property type="term" value="C:aminoacyl-tRNA synthetase multienzyme complex"/>
    <property type="evidence" value="ECO:0007669"/>
    <property type="project" value="TreeGrafter"/>
</dbReference>
<feature type="coiled-coil region" evidence="4">
    <location>
        <begin position="17"/>
        <end position="48"/>
    </location>
</feature>
<evidence type="ECO:0000256" key="2">
    <source>
        <dbReference type="ARBA" id="ARBA00022741"/>
    </source>
</evidence>
<protein>
    <recommendedName>
        <fullName evidence="5">Aminoacyl-transfer RNA synthetases class-II family profile domain-containing protein</fullName>
    </recommendedName>
</protein>
<keyword evidence="4" id="KW-0175">Coiled coil</keyword>
<dbReference type="Pfam" id="PF00152">
    <property type="entry name" value="tRNA-synt_2"/>
    <property type="match status" value="1"/>
</dbReference>
<accession>G1QEM0</accession>
<dbReference type="GO" id="GO:0004824">
    <property type="term" value="F:lysine-tRNA ligase activity"/>
    <property type="evidence" value="ECO:0007669"/>
    <property type="project" value="InterPro"/>
</dbReference>
<evidence type="ECO:0000256" key="3">
    <source>
        <dbReference type="ARBA" id="ARBA00022840"/>
    </source>
</evidence>
<dbReference type="SUPFAM" id="SSF55681">
    <property type="entry name" value="Class II aaRS and biotin synthetases"/>
    <property type="match status" value="1"/>
</dbReference>
<dbReference type="GO" id="GO:0005524">
    <property type="term" value="F:ATP binding"/>
    <property type="evidence" value="ECO:0007669"/>
    <property type="project" value="UniProtKB-KW"/>
</dbReference>
<dbReference type="GO" id="GO:0043032">
    <property type="term" value="P:positive regulation of macrophage activation"/>
    <property type="evidence" value="ECO:0007669"/>
    <property type="project" value="TreeGrafter"/>
</dbReference>
<dbReference type="GO" id="GO:0005739">
    <property type="term" value="C:mitochondrion"/>
    <property type="evidence" value="ECO:0007669"/>
    <property type="project" value="TreeGrafter"/>
</dbReference>
<dbReference type="InterPro" id="IPR006195">
    <property type="entry name" value="aa-tRNA-synth_II"/>
</dbReference>
<evidence type="ECO:0000256" key="1">
    <source>
        <dbReference type="ARBA" id="ARBA00022598"/>
    </source>
</evidence>
<organism evidence="6 7">
    <name type="scientific">Myotis lucifugus</name>
    <name type="common">Little brown bat</name>
    <dbReference type="NCBI Taxonomy" id="59463"/>
    <lineage>
        <taxon>Eukaryota</taxon>
        <taxon>Metazoa</taxon>
        <taxon>Chordata</taxon>
        <taxon>Craniata</taxon>
        <taxon>Vertebrata</taxon>
        <taxon>Euteleostomi</taxon>
        <taxon>Mammalia</taxon>
        <taxon>Eutheria</taxon>
        <taxon>Laurasiatheria</taxon>
        <taxon>Chiroptera</taxon>
        <taxon>Yangochiroptera</taxon>
        <taxon>Vespertilionidae</taxon>
        <taxon>Myotis</taxon>
    </lineage>
</organism>
<keyword evidence="7" id="KW-1185">Reference proteome</keyword>
<reference evidence="6 7" key="1">
    <citation type="journal article" date="2011" name="Nature">
        <title>A high-resolution map of human evolutionary constraint using 29 mammals.</title>
        <authorList>
            <person name="Lindblad-Toh K."/>
            <person name="Garber M."/>
            <person name="Zuk O."/>
            <person name="Lin M.F."/>
            <person name="Parker B.J."/>
            <person name="Washietl S."/>
            <person name="Kheradpour P."/>
            <person name="Ernst J."/>
            <person name="Jordan G."/>
            <person name="Mauceli E."/>
            <person name="Ward L.D."/>
            <person name="Lowe C.B."/>
            <person name="Holloway A.K."/>
            <person name="Clamp M."/>
            <person name="Gnerre S."/>
            <person name="Alfoldi J."/>
            <person name="Beal K."/>
            <person name="Chang J."/>
            <person name="Clawson H."/>
            <person name="Cuff J."/>
            <person name="Di Palma F."/>
            <person name="Fitzgerald S."/>
            <person name="Flicek P."/>
            <person name="Guttman M."/>
            <person name="Hubisz M.J."/>
            <person name="Jaffe D.B."/>
            <person name="Jungreis I."/>
            <person name="Kent W.J."/>
            <person name="Kostka D."/>
            <person name="Lara M."/>
            <person name="Martins A.L."/>
            <person name="Massingham T."/>
            <person name="Moltke I."/>
            <person name="Raney B.J."/>
            <person name="Rasmussen M.D."/>
            <person name="Robinson J."/>
            <person name="Stark A."/>
            <person name="Vilella A.J."/>
            <person name="Wen J."/>
            <person name="Xie X."/>
            <person name="Zody M.C."/>
            <person name="Baldwin J."/>
            <person name="Bloom T."/>
            <person name="Chin C.W."/>
            <person name="Heiman D."/>
            <person name="Nicol R."/>
            <person name="Nusbaum C."/>
            <person name="Young S."/>
            <person name="Wilkinson J."/>
            <person name="Worley K.C."/>
            <person name="Kovar C.L."/>
            <person name="Muzny D.M."/>
            <person name="Gibbs R.A."/>
            <person name="Cree A."/>
            <person name="Dihn H.H."/>
            <person name="Fowler G."/>
            <person name="Jhangiani S."/>
            <person name="Joshi V."/>
            <person name="Lee S."/>
            <person name="Lewis L.R."/>
            <person name="Nazareth L.V."/>
            <person name="Okwuonu G."/>
            <person name="Santibanez J."/>
            <person name="Warren W.C."/>
            <person name="Mardis E.R."/>
            <person name="Weinstock G.M."/>
            <person name="Wilson R.K."/>
            <person name="Delehaunty K."/>
            <person name="Dooling D."/>
            <person name="Fronik C."/>
            <person name="Fulton L."/>
            <person name="Fulton B."/>
            <person name="Graves T."/>
            <person name="Minx P."/>
            <person name="Sodergren E."/>
            <person name="Birney E."/>
            <person name="Margulies E.H."/>
            <person name="Herrero J."/>
            <person name="Green E.D."/>
            <person name="Haussler D."/>
            <person name="Siepel A."/>
            <person name="Goldman N."/>
            <person name="Pollard K.S."/>
            <person name="Pedersen J.S."/>
            <person name="Lander E.S."/>
            <person name="Kellis M."/>
        </authorList>
    </citation>
    <scope>NUCLEOTIDE SEQUENCE [LARGE SCALE GENOMIC DNA]</scope>
</reference>
<dbReference type="Gene3D" id="3.30.930.10">
    <property type="entry name" value="Bira Bifunctional Protein, Domain 2"/>
    <property type="match status" value="1"/>
</dbReference>
<dbReference type="PROSITE" id="PS50862">
    <property type="entry name" value="AA_TRNA_LIGASE_II"/>
    <property type="match status" value="1"/>
</dbReference>
<keyword evidence="1" id="KW-0436">Ligase</keyword>
<evidence type="ECO:0000313" key="6">
    <source>
        <dbReference type="Ensembl" id="ENSMLUP00000022153.1"/>
    </source>
</evidence>
<dbReference type="InParanoid" id="G1QEM0"/>
<dbReference type="Ensembl" id="ENSMLUT00000022711.1">
    <property type="protein sequence ID" value="ENSMLUP00000022153.1"/>
    <property type="gene ID" value="ENSMLUG00000026871.1"/>
</dbReference>
<evidence type="ECO:0000259" key="5">
    <source>
        <dbReference type="PROSITE" id="PS50862"/>
    </source>
</evidence>